<reference evidence="2" key="2">
    <citation type="journal article" date="2012" name="PLoS ONE">
        <title>A Deeply Branching Thermophilic Bacterium with an Ancient Acetyl-CoA Pathway Dominates a Subsurface Ecosystem.</title>
        <authorList>
            <person name="Takami H."/>
            <person name="Noguchi H."/>
            <person name="Takaki Y."/>
            <person name="Uchiyama I."/>
            <person name="Toyoda A."/>
            <person name="Nishi S."/>
            <person name="Chee G.-J."/>
            <person name="Arai W."/>
            <person name="Nunoura T."/>
            <person name="Itoh T."/>
            <person name="Hattori M."/>
            <person name="Takai K."/>
        </authorList>
    </citation>
    <scope>NUCLEOTIDE SEQUENCE</scope>
</reference>
<keyword evidence="2" id="KW-0489">Methyltransferase</keyword>
<protein>
    <submittedName>
        <fullName evidence="2">Methyltransferase type 11</fullName>
    </submittedName>
</protein>
<dbReference type="InterPro" id="IPR013216">
    <property type="entry name" value="Methyltransf_11"/>
</dbReference>
<dbReference type="InterPro" id="IPR029063">
    <property type="entry name" value="SAM-dependent_MTases_sf"/>
</dbReference>
<dbReference type="PANTHER" id="PTHR45036:SF1">
    <property type="entry name" value="METHYLTRANSFERASE LIKE 7A"/>
    <property type="match status" value="1"/>
</dbReference>
<keyword evidence="2" id="KW-0808">Transferase</keyword>
<dbReference type="AlphaFoldDB" id="H5SV03"/>
<reference evidence="2" key="1">
    <citation type="journal article" date="2005" name="Environ. Microbiol.">
        <title>Genetic and functional properties of uncultivated thermophilic crenarchaeotes from a subsurface gold mine as revealed by analysis of genome fragments.</title>
        <authorList>
            <person name="Nunoura T."/>
            <person name="Hirayama H."/>
            <person name="Takami H."/>
            <person name="Oida H."/>
            <person name="Nishi S."/>
            <person name="Shimamura S."/>
            <person name="Suzuki Y."/>
            <person name="Inagaki F."/>
            <person name="Takai K."/>
            <person name="Nealson K.H."/>
            <person name="Horikoshi K."/>
        </authorList>
    </citation>
    <scope>NUCLEOTIDE SEQUENCE</scope>
</reference>
<dbReference type="EMBL" id="AP011803">
    <property type="protein sequence ID" value="BAL59432.1"/>
    <property type="molecule type" value="Genomic_DNA"/>
</dbReference>
<dbReference type="SUPFAM" id="SSF53335">
    <property type="entry name" value="S-adenosyl-L-methionine-dependent methyltransferases"/>
    <property type="match status" value="1"/>
</dbReference>
<dbReference type="Pfam" id="PF08241">
    <property type="entry name" value="Methyltransf_11"/>
    <property type="match status" value="1"/>
</dbReference>
<organism evidence="2">
    <name type="scientific">Acetithermum autotrophicum</name>
    <dbReference type="NCBI Taxonomy" id="1446466"/>
    <lineage>
        <taxon>Bacteria</taxon>
        <taxon>Candidatus Bipolaricaulota</taxon>
        <taxon>Candidatus Acetithermum</taxon>
    </lineage>
</organism>
<dbReference type="CDD" id="cd02440">
    <property type="entry name" value="AdoMet_MTases"/>
    <property type="match status" value="1"/>
</dbReference>
<sequence>MHAVIYDGAMWPAEKFLLSQLRRRLVGTAHGRVLELGIGTGANLPYYPSTVELVGIDPNEDFLKRARRRAVTLGRSVTLLAACAEELPFAEHSFDMVIATLVFCTVTDPQRALSEVHRVLKPGGAFRVLEHVRVRSFWGAKVQDILTPLWRRVANNCHLNRDTLSLVQAHGFLIESVREHMGGLVIEVEARSQ</sequence>
<gene>
    <name evidence="2" type="ORF">HGMM_OP4C068</name>
</gene>
<evidence type="ECO:0000313" key="2">
    <source>
        <dbReference type="EMBL" id="BAL59432.1"/>
    </source>
</evidence>
<name>H5SV03_ACEAU</name>
<evidence type="ECO:0000259" key="1">
    <source>
        <dbReference type="Pfam" id="PF08241"/>
    </source>
</evidence>
<dbReference type="GO" id="GO:0008757">
    <property type="term" value="F:S-adenosylmethionine-dependent methyltransferase activity"/>
    <property type="evidence" value="ECO:0007669"/>
    <property type="project" value="InterPro"/>
</dbReference>
<proteinExistence type="predicted"/>
<feature type="domain" description="Methyltransferase type 11" evidence="1">
    <location>
        <begin position="34"/>
        <end position="126"/>
    </location>
</feature>
<dbReference type="Gene3D" id="3.40.50.150">
    <property type="entry name" value="Vaccinia Virus protein VP39"/>
    <property type="match status" value="1"/>
</dbReference>
<dbReference type="InterPro" id="IPR052356">
    <property type="entry name" value="Thiol_S-MT"/>
</dbReference>
<dbReference type="GO" id="GO:0032259">
    <property type="term" value="P:methylation"/>
    <property type="evidence" value="ECO:0007669"/>
    <property type="project" value="UniProtKB-KW"/>
</dbReference>
<dbReference type="PANTHER" id="PTHR45036">
    <property type="entry name" value="METHYLTRANSFERASE LIKE 7B"/>
    <property type="match status" value="1"/>
</dbReference>
<accession>H5SV03</accession>